<dbReference type="Proteomes" id="UP000029227">
    <property type="component" value="Unassembled WGS sequence"/>
</dbReference>
<keyword evidence="3" id="KW-0547">Nucleotide-binding</keyword>
<dbReference type="eggNOG" id="COG0754">
    <property type="taxonomic scope" value="Bacteria"/>
</dbReference>
<reference evidence="7 8" key="1">
    <citation type="journal article" date="2014" name="Genome Announc.">
        <title>Draft Genome Sequences of Two Vibrionaceae Species, Vibrio ponticus C121 and Photobacterium aphoticum C119, Isolated as Coral Reef Microbiota.</title>
        <authorList>
            <person name="Al-saari N."/>
            <person name="Meirelles P.M."/>
            <person name="Mino S."/>
            <person name="Suda W."/>
            <person name="Oshima K."/>
            <person name="Hattori M."/>
            <person name="Ohkuma M."/>
            <person name="Thompson F.L."/>
            <person name="Gomez-Gil B."/>
            <person name="Sawabe T."/>
            <person name="Sawabe T."/>
        </authorList>
    </citation>
    <scope>NUCLEOTIDE SEQUENCE [LARGE SCALE GENOMIC DNA]</scope>
    <source>
        <strain evidence="7 8">JCM 19237</strain>
    </source>
</reference>
<protein>
    <recommendedName>
        <fullName evidence="6">Glutathionylspermidine synthase pre-ATP-grasp-like domain-containing protein</fullName>
    </recommendedName>
</protein>
<evidence type="ECO:0000256" key="4">
    <source>
        <dbReference type="ARBA" id="ARBA00022840"/>
    </source>
</evidence>
<proteinExistence type="predicted"/>
<evidence type="ECO:0000256" key="5">
    <source>
        <dbReference type="ARBA" id="ARBA00022842"/>
    </source>
</evidence>
<dbReference type="GO" id="GO:0046872">
    <property type="term" value="F:metal ion binding"/>
    <property type="evidence" value="ECO:0007669"/>
    <property type="project" value="UniProtKB-KW"/>
</dbReference>
<evidence type="ECO:0000256" key="1">
    <source>
        <dbReference type="ARBA" id="ARBA00022598"/>
    </source>
</evidence>
<evidence type="ECO:0000256" key="2">
    <source>
        <dbReference type="ARBA" id="ARBA00022723"/>
    </source>
</evidence>
<dbReference type="Pfam" id="PF03738">
    <property type="entry name" value="GSP_synth"/>
    <property type="match status" value="1"/>
</dbReference>
<dbReference type="GO" id="GO:0005524">
    <property type="term" value="F:ATP binding"/>
    <property type="evidence" value="ECO:0007669"/>
    <property type="project" value="UniProtKB-KW"/>
</dbReference>
<dbReference type="EMBL" id="BBMN01000004">
    <property type="protein sequence ID" value="GAL04503.1"/>
    <property type="molecule type" value="Genomic_DNA"/>
</dbReference>
<dbReference type="InterPro" id="IPR005494">
    <property type="entry name" value="GSPS_pre-ATP-grasp-like_dom"/>
</dbReference>
<keyword evidence="4" id="KW-0067">ATP-binding</keyword>
<dbReference type="SUPFAM" id="SSF56059">
    <property type="entry name" value="Glutathione synthetase ATP-binding domain-like"/>
    <property type="match status" value="1"/>
</dbReference>
<feature type="domain" description="Glutathionylspermidine synthase pre-ATP-grasp-like" evidence="6">
    <location>
        <begin position="1"/>
        <end position="35"/>
    </location>
</feature>
<accession>A0A090QQK2</accession>
<dbReference type="GO" id="GO:0016874">
    <property type="term" value="F:ligase activity"/>
    <property type="evidence" value="ECO:0007669"/>
    <property type="project" value="UniProtKB-KW"/>
</dbReference>
<keyword evidence="1" id="KW-0436">Ligase</keyword>
<name>A0A090QQK2_9GAMM</name>
<evidence type="ECO:0000313" key="7">
    <source>
        <dbReference type="EMBL" id="GAL04503.1"/>
    </source>
</evidence>
<sequence length="39" mass="4374">MIYQAYHPLPKFNDAYTLIGSWLVNDKPAGIAIRKIALA</sequence>
<gene>
    <name evidence="7" type="ORF">JCM19237_1175</name>
</gene>
<dbReference type="AlphaFoldDB" id="A0A090QQK2"/>
<keyword evidence="2" id="KW-0479">Metal-binding</keyword>
<evidence type="ECO:0000256" key="3">
    <source>
        <dbReference type="ARBA" id="ARBA00022741"/>
    </source>
</evidence>
<evidence type="ECO:0000313" key="8">
    <source>
        <dbReference type="Proteomes" id="UP000029227"/>
    </source>
</evidence>
<organism evidence="7 8">
    <name type="scientific">Photobacterium aphoticum</name>
    <dbReference type="NCBI Taxonomy" id="754436"/>
    <lineage>
        <taxon>Bacteria</taxon>
        <taxon>Pseudomonadati</taxon>
        <taxon>Pseudomonadota</taxon>
        <taxon>Gammaproteobacteria</taxon>
        <taxon>Vibrionales</taxon>
        <taxon>Vibrionaceae</taxon>
        <taxon>Photobacterium</taxon>
    </lineage>
</organism>
<dbReference type="STRING" id="754436.JCM19237_1175"/>
<keyword evidence="5" id="KW-0460">Magnesium</keyword>
<comment type="caution">
    <text evidence="7">The sequence shown here is derived from an EMBL/GenBank/DDBJ whole genome shotgun (WGS) entry which is preliminary data.</text>
</comment>
<evidence type="ECO:0000259" key="6">
    <source>
        <dbReference type="Pfam" id="PF03738"/>
    </source>
</evidence>